<feature type="domain" description="N-acetyltransferase" evidence="1">
    <location>
        <begin position="10"/>
        <end position="154"/>
    </location>
</feature>
<evidence type="ECO:0000313" key="3">
    <source>
        <dbReference type="Proteomes" id="UP000443582"/>
    </source>
</evidence>
<dbReference type="EMBL" id="QDKL01000003">
    <property type="protein sequence ID" value="RZF20788.1"/>
    <property type="molecule type" value="Genomic_DNA"/>
</dbReference>
<dbReference type="Proteomes" id="UP000443582">
    <property type="component" value="Unassembled WGS sequence"/>
</dbReference>
<sequence>MVKAINVGDLKFESVTSQKNVKDVYDYNVEAFSDSPDFKWTLDDIKKEMSDGWQLFSVKLSDEIIAAAFVKKEDSKLLCKNTSIKMQHSGSGYSHRIMDFFEEAAKEFNVDEIVHYCSIDNFRQYSLNESHGYHKTPRKLGLNGHTTEWVKQVSK</sequence>
<dbReference type="Gene3D" id="3.40.630.30">
    <property type="match status" value="1"/>
</dbReference>
<evidence type="ECO:0000313" key="2">
    <source>
        <dbReference type="EMBL" id="RZF20788.1"/>
    </source>
</evidence>
<keyword evidence="3" id="KW-1185">Reference proteome</keyword>
<reference evidence="3" key="1">
    <citation type="journal article" date="2019" name="Int. J. Syst. Evol. Microbiol.">
        <title>Halobacteriovorax valvorus sp. nov., a novel prokaryotic predator isolated from coastal seawater of China.</title>
        <authorList>
            <person name="Chen M.-X."/>
        </authorList>
    </citation>
    <scope>NUCLEOTIDE SEQUENCE [LARGE SCALE GENOMIC DNA]</scope>
    <source>
        <strain evidence="3">BL9</strain>
    </source>
</reference>
<dbReference type="SUPFAM" id="SSF55729">
    <property type="entry name" value="Acyl-CoA N-acyltransferases (Nat)"/>
    <property type="match status" value="1"/>
</dbReference>
<dbReference type="PROSITE" id="PS51186">
    <property type="entry name" value="GNAT"/>
    <property type="match status" value="1"/>
</dbReference>
<dbReference type="InterPro" id="IPR016181">
    <property type="entry name" value="Acyl_CoA_acyltransferase"/>
</dbReference>
<dbReference type="InterPro" id="IPR000182">
    <property type="entry name" value="GNAT_dom"/>
</dbReference>
<protein>
    <recommendedName>
        <fullName evidence="1">N-acetyltransferase domain-containing protein</fullName>
    </recommendedName>
</protein>
<proteinExistence type="predicted"/>
<gene>
    <name evidence="2" type="ORF">DAY19_12440</name>
</gene>
<name>A0ABY0ICV3_9BACT</name>
<comment type="caution">
    <text evidence="2">The sequence shown here is derived from an EMBL/GenBank/DDBJ whole genome shotgun (WGS) entry which is preliminary data.</text>
</comment>
<dbReference type="RefSeq" id="WP_115362950.1">
    <property type="nucleotide sequence ID" value="NZ_QDKL01000003.1"/>
</dbReference>
<accession>A0ABY0ICV3</accession>
<organism evidence="2 3">
    <name type="scientific">Halobacteriovorax vibrionivorans</name>
    <dbReference type="NCBI Taxonomy" id="2152716"/>
    <lineage>
        <taxon>Bacteria</taxon>
        <taxon>Pseudomonadati</taxon>
        <taxon>Bdellovibrionota</taxon>
        <taxon>Bacteriovoracia</taxon>
        <taxon>Bacteriovoracales</taxon>
        <taxon>Halobacteriovoraceae</taxon>
        <taxon>Halobacteriovorax</taxon>
    </lineage>
</organism>
<evidence type="ECO:0000259" key="1">
    <source>
        <dbReference type="PROSITE" id="PS51186"/>
    </source>
</evidence>